<dbReference type="OrthoDB" id="9800856at2"/>
<dbReference type="CDD" id="cd00586">
    <property type="entry name" value="4HBT"/>
    <property type="match status" value="1"/>
</dbReference>
<dbReference type="Gene3D" id="3.10.129.10">
    <property type="entry name" value="Hotdog Thioesterase"/>
    <property type="match status" value="1"/>
</dbReference>
<evidence type="ECO:0000256" key="2">
    <source>
        <dbReference type="ARBA" id="ARBA00022801"/>
    </source>
</evidence>
<reference evidence="3 4" key="1">
    <citation type="submission" date="2016-11" db="EMBL/GenBank/DDBJ databases">
        <authorList>
            <person name="Jaros S."/>
            <person name="Januszkiewicz K."/>
            <person name="Wedrychowicz H."/>
        </authorList>
    </citation>
    <scope>NUCLEOTIDE SEQUENCE [LARGE SCALE GENOMIC DNA]</scope>
    <source>
        <strain evidence="3 4">DSM 14828</strain>
    </source>
</reference>
<dbReference type="AlphaFoldDB" id="A0A1M4WLQ0"/>
<dbReference type="InterPro" id="IPR029069">
    <property type="entry name" value="HotDog_dom_sf"/>
</dbReference>
<protein>
    <submittedName>
        <fullName evidence="3">Acyl-CoA thioester hydrolase</fullName>
    </submittedName>
</protein>
<evidence type="ECO:0000313" key="3">
    <source>
        <dbReference type="EMBL" id="SHE81892.1"/>
    </source>
</evidence>
<organism evidence="3 4">
    <name type="scientific">Alkalibacter saccharofermentans DSM 14828</name>
    <dbReference type="NCBI Taxonomy" id="1120975"/>
    <lineage>
        <taxon>Bacteria</taxon>
        <taxon>Bacillati</taxon>
        <taxon>Bacillota</taxon>
        <taxon>Clostridia</taxon>
        <taxon>Eubacteriales</taxon>
        <taxon>Eubacteriaceae</taxon>
        <taxon>Alkalibacter</taxon>
    </lineage>
</organism>
<accession>A0A1M4WLQ0</accession>
<dbReference type="RefSeq" id="WP_073270260.1">
    <property type="nucleotide sequence ID" value="NZ_FQTU01000007.1"/>
</dbReference>
<dbReference type="STRING" id="1120975.SAMN02746064_01273"/>
<dbReference type="Pfam" id="PF13279">
    <property type="entry name" value="4HBT_2"/>
    <property type="match status" value="1"/>
</dbReference>
<comment type="similarity">
    <text evidence="1">Belongs to the 4-hydroxybenzoyl-CoA thioesterase family.</text>
</comment>
<dbReference type="InterPro" id="IPR006684">
    <property type="entry name" value="YbgC/YbaW"/>
</dbReference>
<keyword evidence="2 3" id="KW-0378">Hydrolase</keyword>
<name>A0A1M4WLQ0_9FIRM</name>
<dbReference type="Proteomes" id="UP000184251">
    <property type="component" value="Unassembled WGS sequence"/>
</dbReference>
<dbReference type="PANTHER" id="PTHR31793:SF27">
    <property type="entry name" value="NOVEL THIOESTERASE SUPERFAMILY DOMAIN AND SAPOSIN A-TYPE DOMAIN CONTAINING PROTEIN (0610012H03RIK)"/>
    <property type="match status" value="1"/>
</dbReference>
<dbReference type="NCBIfam" id="TIGR00051">
    <property type="entry name" value="YbgC/FadM family acyl-CoA thioesterase"/>
    <property type="match status" value="1"/>
</dbReference>
<dbReference type="InterPro" id="IPR050563">
    <property type="entry name" value="4-hydroxybenzoyl-CoA_TE"/>
</dbReference>
<dbReference type="GO" id="GO:0047617">
    <property type="term" value="F:fatty acyl-CoA hydrolase activity"/>
    <property type="evidence" value="ECO:0007669"/>
    <property type="project" value="TreeGrafter"/>
</dbReference>
<sequence length="142" mass="16779">MSNIHQYKRSVHYYETDQMGIVHHSNYIRWFEEARVYMLDELSLPYDRLESTGVMIPVLGVECDFKTPVRFGDTVLISCNIESFSGVRISMEYNVTSLEGHLHAFGKSRHAFVDKNMKPLRLKRTNPEIYDIFEDEIKRRKD</sequence>
<gene>
    <name evidence="3" type="ORF">SAMN02746064_01273</name>
</gene>
<evidence type="ECO:0000313" key="4">
    <source>
        <dbReference type="Proteomes" id="UP000184251"/>
    </source>
</evidence>
<dbReference type="PIRSF" id="PIRSF003230">
    <property type="entry name" value="YbgC"/>
    <property type="match status" value="1"/>
</dbReference>
<evidence type="ECO:0000256" key="1">
    <source>
        <dbReference type="ARBA" id="ARBA00005953"/>
    </source>
</evidence>
<keyword evidence="4" id="KW-1185">Reference proteome</keyword>
<dbReference type="EMBL" id="FQTU01000007">
    <property type="protein sequence ID" value="SHE81892.1"/>
    <property type="molecule type" value="Genomic_DNA"/>
</dbReference>
<proteinExistence type="inferred from homology"/>
<dbReference type="SUPFAM" id="SSF54637">
    <property type="entry name" value="Thioesterase/thiol ester dehydrase-isomerase"/>
    <property type="match status" value="1"/>
</dbReference>
<dbReference type="PANTHER" id="PTHR31793">
    <property type="entry name" value="4-HYDROXYBENZOYL-COA THIOESTERASE FAMILY MEMBER"/>
    <property type="match status" value="1"/>
</dbReference>